<evidence type="ECO:0000256" key="1">
    <source>
        <dbReference type="SAM" id="SignalP"/>
    </source>
</evidence>
<name>A0A5D4XP68_9GAMM</name>
<evidence type="ECO:0000313" key="2">
    <source>
        <dbReference type="EMBL" id="TYT26379.1"/>
    </source>
</evidence>
<feature type="chain" id="PRO_5022943698" evidence="1">
    <location>
        <begin position="30"/>
        <end position="217"/>
    </location>
</feature>
<feature type="signal peptide" evidence="1">
    <location>
        <begin position="1"/>
        <end position="29"/>
    </location>
</feature>
<comment type="caution">
    <text evidence="2">The sequence shown here is derived from an EMBL/GenBank/DDBJ whole genome shotgun (WGS) entry which is preliminary data.</text>
</comment>
<dbReference type="RefSeq" id="WP_149102930.1">
    <property type="nucleotide sequence ID" value="NZ_VTFT01000001.1"/>
</dbReference>
<dbReference type="EMBL" id="VTFT01000001">
    <property type="protein sequence ID" value="TYT26379.1"/>
    <property type="molecule type" value="Genomic_DNA"/>
</dbReference>
<dbReference type="Proteomes" id="UP000324973">
    <property type="component" value="Unassembled WGS sequence"/>
</dbReference>
<gene>
    <name evidence="2" type="ORF">FZO89_08975</name>
</gene>
<dbReference type="Gene3D" id="1.25.40.10">
    <property type="entry name" value="Tetratricopeptide repeat domain"/>
    <property type="match status" value="1"/>
</dbReference>
<protein>
    <submittedName>
        <fullName evidence="2">Tetratricopeptide repeat protein</fullName>
    </submittedName>
</protein>
<dbReference type="OrthoDB" id="5974438at2"/>
<organism evidence="2 3">
    <name type="scientific">Luteimonas viscosa</name>
    <dbReference type="NCBI Taxonomy" id="1132694"/>
    <lineage>
        <taxon>Bacteria</taxon>
        <taxon>Pseudomonadati</taxon>
        <taxon>Pseudomonadota</taxon>
        <taxon>Gammaproteobacteria</taxon>
        <taxon>Lysobacterales</taxon>
        <taxon>Lysobacteraceae</taxon>
        <taxon>Luteimonas</taxon>
    </lineage>
</organism>
<dbReference type="AlphaFoldDB" id="A0A5D4XP68"/>
<reference evidence="2 3" key="1">
    <citation type="submission" date="2019-08" db="EMBL/GenBank/DDBJ databases">
        <title>Luteimonas viscosus sp. nov., isolated from soil of a sunflower field.</title>
        <authorList>
            <person name="Jianli Z."/>
            <person name="Ying Z."/>
        </authorList>
    </citation>
    <scope>NUCLEOTIDE SEQUENCE [LARGE SCALE GENOMIC DNA]</scope>
    <source>
        <strain evidence="2 3">XBU10</strain>
    </source>
</reference>
<dbReference type="InterPro" id="IPR011990">
    <property type="entry name" value="TPR-like_helical_dom_sf"/>
</dbReference>
<accession>A0A5D4XP68</accession>
<keyword evidence="3" id="KW-1185">Reference proteome</keyword>
<proteinExistence type="predicted"/>
<sequence length="217" mass="23989">MKPKTRAFTHACTFVLFALFAGLSSAAAAQSLPGPAEFYFDEDDSVTVPIAIEGEDEATIERLVRLMERGGRNAGQSAAQLAHLAMASGRTDTGLALYARAMQLAEGSMRRRTLQWNQAWDLYRVGQLDAALSLWTQAHADRIVHPSWVPPTFALALWKLGRRDEAVAWYAAAVRTYPDRWSNPAALPGLLPDWSEADRATLAEVLEAWRQDPPAWP</sequence>
<evidence type="ECO:0000313" key="3">
    <source>
        <dbReference type="Proteomes" id="UP000324973"/>
    </source>
</evidence>
<dbReference type="SUPFAM" id="SSF48452">
    <property type="entry name" value="TPR-like"/>
    <property type="match status" value="1"/>
</dbReference>
<keyword evidence="1" id="KW-0732">Signal</keyword>